<dbReference type="SUPFAM" id="SSF88946">
    <property type="entry name" value="Sigma2 domain of RNA polymerase sigma factors"/>
    <property type="match status" value="1"/>
</dbReference>
<dbReference type="GO" id="GO:0003677">
    <property type="term" value="F:DNA binding"/>
    <property type="evidence" value="ECO:0007669"/>
    <property type="project" value="InterPro"/>
</dbReference>
<dbReference type="RefSeq" id="WP_207142274.1">
    <property type="nucleotide sequence ID" value="NZ_JAEKJZ010000004.1"/>
</dbReference>
<dbReference type="Gene3D" id="1.10.1740.10">
    <property type="match status" value="1"/>
</dbReference>
<dbReference type="Proteomes" id="UP000664096">
    <property type="component" value="Unassembled WGS sequence"/>
</dbReference>
<evidence type="ECO:0000313" key="7">
    <source>
        <dbReference type="EMBL" id="MBN9672433.1"/>
    </source>
</evidence>
<dbReference type="InterPro" id="IPR014284">
    <property type="entry name" value="RNA_pol_sigma-70_dom"/>
</dbReference>
<dbReference type="GO" id="GO:0006352">
    <property type="term" value="P:DNA-templated transcription initiation"/>
    <property type="evidence" value="ECO:0007669"/>
    <property type="project" value="InterPro"/>
</dbReference>
<dbReference type="Pfam" id="PF08281">
    <property type="entry name" value="Sigma70_r4_2"/>
    <property type="match status" value="1"/>
</dbReference>
<sequence>MFRELTMVFLRQRSALKWSVMRIVGDHQIAEDLAQETYLRAHKALEAGPIQHIDAFLHKTARNLAIDHERKRRFRSLYESSEGPSTEIDSVADNVVSVEQALIERERFEEFERVLAGLPDRVRKAWILARVDGLSYSEIADILGVSRNTIFNDVKLAMGACYDVLKRLDRG</sequence>
<dbReference type="GO" id="GO:0016987">
    <property type="term" value="F:sigma factor activity"/>
    <property type="evidence" value="ECO:0007669"/>
    <property type="project" value="UniProtKB-KW"/>
</dbReference>
<dbReference type="AlphaFoldDB" id="A0A939J3F3"/>
<accession>A0A939J3F3</accession>
<keyword evidence="2" id="KW-0805">Transcription regulation</keyword>
<dbReference type="NCBIfam" id="TIGR02937">
    <property type="entry name" value="sigma70-ECF"/>
    <property type="match status" value="1"/>
</dbReference>
<reference evidence="7" key="1">
    <citation type="submission" date="2020-12" db="EMBL/GenBank/DDBJ databases">
        <title>Oil enriched cultivation method for isolating marine PHA-producing bacteria.</title>
        <authorList>
            <person name="Zheng W."/>
            <person name="Yu S."/>
            <person name="Huang Y."/>
        </authorList>
    </citation>
    <scope>NUCLEOTIDE SEQUENCE</scope>
    <source>
        <strain evidence="7">SY-2-12</strain>
    </source>
</reference>
<keyword evidence="3" id="KW-0731">Sigma factor</keyword>
<evidence type="ECO:0000256" key="3">
    <source>
        <dbReference type="ARBA" id="ARBA00023082"/>
    </source>
</evidence>
<dbReference type="InterPro" id="IPR036388">
    <property type="entry name" value="WH-like_DNA-bd_sf"/>
</dbReference>
<dbReference type="EMBL" id="JAEKJZ010000004">
    <property type="protein sequence ID" value="MBN9672433.1"/>
    <property type="molecule type" value="Genomic_DNA"/>
</dbReference>
<comment type="similarity">
    <text evidence="1">Belongs to the sigma-70 factor family. ECF subfamily.</text>
</comment>
<feature type="domain" description="RNA polymerase sigma factor 70 region 4 type 2" evidence="6">
    <location>
        <begin position="109"/>
        <end position="161"/>
    </location>
</feature>
<evidence type="ECO:0000259" key="6">
    <source>
        <dbReference type="Pfam" id="PF08281"/>
    </source>
</evidence>
<dbReference type="Pfam" id="PF04542">
    <property type="entry name" value="Sigma70_r2"/>
    <property type="match status" value="1"/>
</dbReference>
<dbReference type="PANTHER" id="PTHR43133">
    <property type="entry name" value="RNA POLYMERASE ECF-TYPE SIGMA FACTO"/>
    <property type="match status" value="1"/>
</dbReference>
<dbReference type="InterPro" id="IPR013249">
    <property type="entry name" value="RNA_pol_sigma70_r4_t2"/>
</dbReference>
<proteinExistence type="inferred from homology"/>
<protein>
    <submittedName>
        <fullName evidence="7">RNA polymerase sigma factor</fullName>
    </submittedName>
</protein>
<dbReference type="InterPro" id="IPR039425">
    <property type="entry name" value="RNA_pol_sigma-70-like"/>
</dbReference>
<evidence type="ECO:0000256" key="4">
    <source>
        <dbReference type="ARBA" id="ARBA00023163"/>
    </source>
</evidence>
<evidence type="ECO:0000313" key="8">
    <source>
        <dbReference type="Proteomes" id="UP000664096"/>
    </source>
</evidence>
<dbReference type="InterPro" id="IPR007627">
    <property type="entry name" value="RNA_pol_sigma70_r2"/>
</dbReference>
<gene>
    <name evidence="7" type="ORF">JF539_18915</name>
</gene>
<dbReference type="PANTHER" id="PTHR43133:SF63">
    <property type="entry name" value="RNA POLYMERASE SIGMA FACTOR FECI-RELATED"/>
    <property type="match status" value="1"/>
</dbReference>
<dbReference type="InterPro" id="IPR013325">
    <property type="entry name" value="RNA_pol_sigma_r2"/>
</dbReference>
<dbReference type="Gene3D" id="1.10.10.10">
    <property type="entry name" value="Winged helix-like DNA-binding domain superfamily/Winged helix DNA-binding domain"/>
    <property type="match status" value="1"/>
</dbReference>
<name>A0A939J3F3_9HYPH</name>
<evidence type="ECO:0000256" key="2">
    <source>
        <dbReference type="ARBA" id="ARBA00023015"/>
    </source>
</evidence>
<evidence type="ECO:0000259" key="5">
    <source>
        <dbReference type="Pfam" id="PF04542"/>
    </source>
</evidence>
<comment type="caution">
    <text evidence="7">The sequence shown here is derived from an EMBL/GenBank/DDBJ whole genome shotgun (WGS) entry which is preliminary data.</text>
</comment>
<organism evidence="7 8">
    <name type="scientific">Roseibium aggregatum</name>
    <dbReference type="NCBI Taxonomy" id="187304"/>
    <lineage>
        <taxon>Bacteria</taxon>
        <taxon>Pseudomonadati</taxon>
        <taxon>Pseudomonadota</taxon>
        <taxon>Alphaproteobacteria</taxon>
        <taxon>Hyphomicrobiales</taxon>
        <taxon>Stappiaceae</taxon>
        <taxon>Roseibium</taxon>
    </lineage>
</organism>
<feature type="domain" description="RNA polymerase sigma-70 region 2" evidence="5">
    <location>
        <begin position="13"/>
        <end position="73"/>
    </location>
</feature>
<dbReference type="SUPFAM" id="SSF88659">
    <property type="entry name" value="Sigma3 and sigma4 domains of RNA polymerase sigma factors"/>
    <property type="match status" value="1"/>
</dbReference>
<evidence type="ECO:0000256" key="1">
    <source>
        <dbReference type="ARBA" id="ARBA00010641"/>
    </source>
</evidence>
<keyword evidence="4" id="KW-0804">Transcription</keyword>
<dbReference type="InterPro" id="IPR013324">
    <property type="entry name" value="RNA_pol_sigma_r3/r4-like"/>
</dbReference>